<proteinExistence type="predicted"/>
<evidence type="ECO:0000313" key="2">
    <source>
        <dbReference type="EMBL" id="MDJ1129317.1"/>
    </source>
</evidence>
<name>A0ABT6ZJT3_9ACTN</name>
<dbReference type="InterPro" id="IPR050523">
    <property type="entry name" value="AKR_Detox_Biosynth"/>
</dbReference>
<gene>
    <name evidence="2" type="ORF">QJ043_04385</name>
</gene>
<protein>
    <submittedName>
        <fullName evidence="2">Aldo/keto reductase</fullName>
    </submittedName>
</protein>
<dbReference type="Gene3D" id="3.20.20.100">
    <property type="entry name" value="NADP-dependent oxidoreductase domain"/>
    <property type="match status" value="1"/>
</dbReference>
<feature type="domain" description="NADP-dependent oxidoreductase" evidence="1">
    <location>
        <begin position="14"/>
        <end position="298"/>
    </location>
</feature>
<dbReference type="RefSeq" id="WP_283713605.1">
    <property type="nucleotide sequence ID" value="NZ_JASJEW010000005.1"/>
</dbReference>
<accession>A0ABT6ZJT3</accession>
<dbReference type="Proteomes" id="UP001431693">
    <property type="component" value="Unassembled WGS sequence"/>
</dbReference>
<keyword evidence="3" id="KW-1185">Reference proteome</keyword>
<dbReference type="Pfam" id="PF00248">
    <property type="entry name" value="Aldo_ket_red"/>
    <property type="match status" value="1"/>
</dbReference>
<dbReference type="SUPFAM" id="SSF51430">
    <property type="entry name" value="NAD(P)-linked oxidoreductase"/>
    <property type="match status" value="1"/>
</dbReference>
<dbReference type="PANTHER" id="PTHR43364">
    <property type="entry name" value="NADH-SPECIFIC METHYLGLYOXAL REDUCTASE-RELATED"/>
    <property type="match status" value="1"/>
</dbReference>
<dbReference type="CDD" id="cd19092">
    <property type="entry name" value="AKR_BsYcsN_EcYdhF-like"/>
    <property type="match status" value="1"/>
</dbReference>
<dbReference type="InterPro" id="IPR036812">
    <property type="entry name" value="NAD(P)_OxRdtase_dom_sf"/>
</dbReference>
<evidence type="ECO:0000259" key="1">
    <source>
        <dbReference type="Pfam" id="PF00248"/>
    </source>
</evidence>
<evidence type="ECO:0000313" key="3">
    <source>
        <dbReference type="Proteomes" id="UP001431693"/>
    </source>
</evidence>
<organism evidence="2 3">
    <name type="scientific">Kribbibacterium absianum</name>
    <dbReference type="NCBI Taxonomy" id="3044210"/>
    <lineage>
        <taxon>Bacteria</taxon>
        <taxon>Bacillati</taxon>
        <taxon>Actinomycetota</taxon>
        <taxon>Coriobacteriia</taxon>
        <taxon>Coriobacteriales</taxon>
        <taxon>Kribbibacteriaceae</taxon>
        <taxon>Kribbibacterium</taxon>
    </lineage>
</organism>
<sequence length="307" mass="33860">MKHVLVGGIDRCAIVQGAWHIEDKTPEQVAGLIQLQLDRGVDFWDHADIYGAGRCEQVFGEALRRMPAATRDRLVIQSKCGIRPGAFTQYDFSREHILASVNGSLERLGVEKLDYLLLHRPDLLMEPEEVASAFDTLHEQGKVLHFGVSNCTPGQIELLKTAVRQPLEANQLQLSLAHTLLLDAGANLNLARDAGIGRDAGVLDYCRIHGVTVQCYSPFQYGFFEGSFIDSPEYPQLNAVLGRLAEQYGTTKNGIAAAWLLRHPAQMQVLVGTTNPERLAAIDEAADIVLTRAEWYELYAAAGNQLP</sequence>
<comment type="caution">
    <text evidence="2">The sequence shown here is derived from an EMBL/GenBank/DDBJ whole genome shotgun (WGS) entry which is preliminary data.</text>
</comment>
<dbReference type="EMBL" id="JASJEX010000002">
    <property type="protein sequence ID" value="MDJ1129317.1"/>
    <property type="molecule type" value="Genomic_DNA"/>
</dbReference>
<dbReference type="PANTHER" id="PTHR43364:SF1">
    <property type="entry name" value="OXIDOREDUCTASE YDHF"/>
    <property type="match status" value="1"/>
</dbReference>
<reference evidence="2" key="1">
    <citation type="submission" date="2023-05" db="EMBL/GenBank/DDBJ databases">
        <title>[olsenella] sp. nov., isolated from a pig farm feces dump.</title>
        <authorList>
            <person name="Chang Y.-H."/>
        </authorList>
    </citation>
    <scope>NUCLEOTIDE SEQUENCE</scope>
    <source>
        <strain evidence="2">YH-ols2217</strain>
    </source>
</reference>
<dbReference type="InterPro" id="IPR023210">
    <property type="entry name" value="NADP_OxRdtase_dom"/>
</dbReference>